<evidence type="ECO:0000256" key="1">
    <source>
        <dbReference type="SAM" id="MobiDB-lite"/>
    </source>
</evidence>
<dbReference type="Proteomes" id="UP000826656">
    <property type="component" value="Unassembled WGS sequence"/>
</dbReference>
<name>A0ABQ7V2P5_SOLTU</name>
<sequence>MKFADEKGCTDGVKQKEIRPPFSLEELRSKLQNKEDSEMEEELQIQGDGLNSELAEEYPLHESSSPKEAYADDELDEGLGPADNAEQR</sequence>
<gene>
    <name evidence="2" type="ORF">KY290_021135</name>
</gene>
<evidence type="ECO:0000313" key="3">
    <source>
        <dbReference type="Proteomes" id="UP000826656"/>
    </source>
</evidence>
<comment type="caution">
    <text evidence="2">The sequence shown here is derived from an EMBL/GenBank/DDBJ whole genome shotgun (WGS) entry which is preliminary data.</text>
</comment>
<evidence type="ECO:0000313" key="2">
    <source>
        <dbReference type="EMBL" id="KAH0757642.1"/>
    </source>
</evidence>
<feature type="compositionally biased region" description="Basic and acidic residues" evidence="1">
    <location>
        <begin position="1"/>
        <end position="36"/>
    </location>
</feature>
<accession>A0ABQ7V2P5</accession>
<feature type="region of interest" description="Disordered" evidence="1">
    <location>
        <begin position="1"/>
        <end position="88"/>
    </location>
</feature>
<dbReference type="EMBL" id="JAIVGD010000015">
    <property type="protein sequence ID" value="KAH0757642.1"/>
    <property type="molecule type" value="Genomic_DNA"/>
</dbReference>
<proteinExistence type="predicted"/>
<protein>
    <submittedName>
        <fullName evidence="2">Uncharacterized protein</fullName>
    </submittedName>
</protein>
<reference evidence="2 3" key="1">
    <citation type="journal article" date="2021" name="bioRxiv">
        <title>Chromosome-scale and haplotype-resolved genome assembly of a tetraploid potato cultivar.</title>
        <authorList>
            <person name="Sun H."/>
            <person name="Jiao W.-B."/>
            <person name="Krause K."/>
            <person name="Campoy J.A."/>
            <person name="Goel M."/>
            <person name="Folz-Donahue K."/>
            <person name="Kukat C."/>
            <person name="Huettel B."/>
            <person name="Schneeberger K."/>
        </authorList>
    </citation>
    <scope>NUCLEOTIDE SEQUENCE [LARGE SCALE GENOMIC DNA]</scope>
    <source>
        <strain evidence="2">SolTubOtavaFocal</strain>
        <tissue evidence="2">Leaves</tissue>
    </source>
</reference>
<keyword evidence="3" id="KW-1185">Reference proteome</keyword>
<organism evidence="2 3">
    <name type="scientific">Solanum tuberosum</name>
    <name type="common">Potato</name>
    <dbReference type="NCBI Taxonomy" id="4113"/>
    <lineage>
        <taxon>Eukaryota</taxon>
        <taxon>Viridiplantae</taxon>
        <taxon>Streptophyta</taxon>
        <taxon>Embryophyta</taxon>
        <taxon>Tracheophyta</taxon>
        <taxon>Spermatophyta</taxon>
        <taxon>Magnoliopsida</taxon>
        <taxon>eudicotyledons</taxon>
        <taxon>Gunneridae</taxon>
        <taxon>Pentapetalae</taxon>
        <taxon>asterids</taxon>
        <taxon>lamiids</taxon>
        <taxon>Solanales</taxon>
        <taxon>Solanaceae</taxon>
        <taxon>Solanoideae</taxon>
        <taxon>Solaneae</taxon>
        <taxon>Solanum</taxon>
    </lineage>
</organism>